<organism evidence="1 2">
    <name type="scientific">Cinara cedri</name>
    <dbReference type="NCBI Taxonomy" id="506608"/>
    <lineage>
        <taxon>Eukaryota</taxon>
        <taxon>Metazoa</taxon>
        <taxon>Ecdysozoa</taxon>
        <taxon>Arthropoda</taxon>
        <taxon>Hexapoda</taxon>
        <taxon>Insecta</taxon>
        <taxon>Pterygota</taxon>
        <taxon>Neoptera</taxon>
        <taxon>Paraneoptera</taxon>
        <taxon>Hemiptera</taxon>
        <taxon>Sternorrhyncha</taxon>
        <taxon>Aphidomorpha</taxon>
        <taxon>Aphidoidea</taxon>
        <taxon>Aphididae</taxon>
        <taxon>Lachninae</taxon>
        <taxon>Cinara</taxon>
    </lineage>
</organism>
<reference evidence="1 2" key="1">
    <citation type="submission" date="2019-08" db="EMBL/GenBank/DDBJ databases">
        <authorList>
            <person name="Alioto T."/>
            <person name="Alioto T."/>
            <person name="Gomez Garrido J."/>
        </authorList>
    </citation>
    <scope>NUCLEOTIDE SEQUENCE [LARGE SCALE GENOMIC DNA]</scope>
</reference>
<keyword evidence="2" id="KW-1185">Reference proteome</keyword>
<dbReference type="Proteomes" id="UP000325440">
    <property type="component" value="Unassembled WGS sequence"/>
</dbReference>
<proteinExistence type="predicted"/>
<evidence type="ECO:0000313" key="1">
    <source>
        <dbReference type="EMBL" id="VVC26069.1"/>
    </source>
</evidence>
<dbReference type="EMBL" id="CABPRJ010000024">
    <property type="protein sequence ID" value="VVC26069.1"/>
    <property type="molecule type" value="Genomic_DNA"/>
</dbReference>
<name>A0A5E4M458_9HEMI</name>
<gene>
    <name evidence="1" type="ORF">CINCED_3A023716</name>
</gene>
<sequence>MFTISFYQLQRLFSFVEIRKATNAANATYLERKISTFKLTKSCRKCNLFGTKLDISTKHRQSNKLLTRN</sequence>
<accession>A0A5E4M458</accession>
<evidence type="ECO:0000313" key="2">
    <source>
        <dbReference type="Proteomes" id="UP000325440"/>
    </source>
</evidence>
<dbReference type="AlphaFoldDB" id="A0A5E4M458"/>
<protein>
    <submittedName>
        <fullName evidence="1">Uncharacterized protein</fullName>
    </submittedName>
</protein>